<comment type="caution">
    <text evidence="1">The sequence shown here is derived from an EMBL/GenBank/DDBJ whole genome shotgun (WGS) entry which is preliminary data.</text>
</comment>
<dbReference type="Proteomes" id="UP000299102">
    <property type="component" value="Unassembled WGS sequence"/>
</dbReference>
<dbReference type="OrthoDB" id="6381429at2759"/>
<dbReference type="AlphaFoldDB" id="A0A4C1Z4B2"/>
<evidence type="ECO:0000313" key="1">
    <source>
        <dbReference type="EMBL" id="GBP83446.1"/>
    </source>
</evidence>
<accession>A0A4C1Z4B2</accession>
<organism evidence="1 2">
    <name type="scientific">Eumeta variegata</name>
    <name type="common">Bagworm moth</name>
    <name type="synonym">Eumeta japonica</name>
    <dbReference type="NCBI Taxonomy" id="151549"/>
    <lineage>
        <taxon>Eukaryota</taxon>
        <taxon>Metazoa</taxon>
        <taxon>Ecdysozoa</taxon>
        <taxon>Arthropoda</taxon>
        <taxon>Hexapoda</taxon>
        <taxon>Insecta</taxon>
        <taxon>Pterygota</taxon>
        <taxon>Neoptera</taxon>
        <taxon>Endopterygota</taxon>
        <taxon>Lepidoptera</taxon>
        <taxon>Glossata</taxon>
        <taxon>Ditrysia</taxon>
        <taxon>Tineoidea</taxon>
        <taxon>Psychidae</taxon>
        <taxon>Oiketicinae</taxon>
        <taxon>Eumeta</taxon>
    </lineage>
</organism>
<sequence>MHAACSCIKTCGGGGLGVCSVNVAARAGDDLRGMLVHDGSKQWSSRIILQEYITKIRMSDGDVSLIRDEELLRRMVRPSHTAEPLIEPHSIRNTSQ</sequence>
<gene>
    <name evidence="1" type="ORF">EVAR_103327_1</name>
</gene>
<name>A0A4C1Z4B2_EUMVA</name>
<reference evidence="1 2" key="1">
    <citation type="journal article" date="2019" name="Commun. Biol.">
        <title>The bagworm genome reveals a unique fibroin gene that provides high tensile strength.</title>
        <authorList>
            <person name="Kono N."/>
            <person name="Nakamura H."/>
            <person name="Ohtoshi R."/>
            <person name="Tomita M."/>
            <person name="Numata K."/>
            <person name="Arakawa K."/>
        </authorList>
    </citation>
    <scope>NUCLEOTIDE SEQUENCE [LARGE SCALE GENOMIC DNA]</scope>
</reference>
<protein>
    <submittedName>
        <fullName evidence="1">Uncharacterized protein</fullName>
    </submittedName>
</protein>
<keyword evidence="2" id="KW-1185">Reference proteome</keyword>
<dbReference type="EMBL" id="BGZK01001622">
    <property type="protein sequence ID" value="GBP83446.1"/>
    <property type="molecule type" value="Genomic_DNA"/>
</dbReference>
<proteinExistence type="predicted"/>
<evidence type="ECO:0000313" key="2">
    <source>
        <dbReference type="Proteomes" id="UP000299102"/>
    </source>
</evidence>